<organism evidence="9 10">
    <name type="scientific">Lupinus luteus</name>
    <name type="common">European yellow lupine</name>
    <dbReference type="NCBI Taxonomy" id="3873"/>
    <lineage>
        <taxon>Eukaryota</taxon>
        <taxon>Viridiplantae</taxon>
        <taxon>Streptophyta</taxon>
        <taxon>Embryophyta</taxon>
        <taxon>Tracheophyta</taxon>
        <taxon>Spermatophyta</taxon>
        <taxon>Magnoliopsida</taxon>
        <taxon>eudicotyledons</taxon>
        <taxon>Gunneridae</taxon>
        <taxon>Pentapetalae</taxon>
        <taxon>rosids</taxon>
        <taxon>fabids</taxon>
        <taxon>Fabales</taxon>
        <taxon>Fabaceae</taxon>
        <taxon>Papilionoideae</taxon>
        <taxon>50 kb inversion clade</taxon>
        <taxon>genistoids sensu lato</taxon>
        <taxon>core genistoids</taxon>
        <taxon>Genisteae</taxon>
        <taxon>Lupinus</taxon>
    </lineage>
</organism>
<dbReference type="Pfam" id="PF01490">
    <property type="entry name" value="Aa_trans"/>
    <property type="match status" value="1"/>
</dbReference>
<proteinExistence type="predicted"/>
<evidence type="ECO:0000256" key="2">
    <source>
        <dbReference type="ARBA" id="ARBA00022448"/>
    </source>
</evidence>
<keyword evidence="10" id="KW-1185">Reference proteome</keyword>
<gene>
    <name evidence="9" type="ORF">LLUT_LOCUS29535</name>
</gene>
<name>A0AAV1Y3A8_LUPLU</name>
<dbReference type="GO" id="GO:0016020">
    <property type="term" value="C:membrane"/>
    <property type="evidence" value="ECO:0007669"/>
    <property type="project" value="UniProtKB-SubCell"/>
</dbReference>
<feature type="domain" description="Amino acid transporter transmembrane" evidence="8">
    <location>
        <begin position="19"/>
        <end position="127"/>
    </location>
</feature>
<keyword evidence="6 7" id="KW-0472">Membrane</keyword>
<dbReference type="EMBL" id="CAXHTB010000021">
    <property type="protein sequence ID" value="CAL0328475.1"/>
    <property type="molecule type" value="Genomic_DNA"/>
</dbReference>
<dbReference type="AlphaFoldDB" id="A0AAV1Y3A8"/>
<keyword evidence="4" id="KW-0029">Amino-acid transport</keyword>
<reference evidence="9 10" key="1">
    <citation type="submission" date="2024-03" db="EMBL/GenBank/DDBJ databases">
        <authorList>
            <person name="Martinez-Hernandez J."/>
        </authorList>
    </citation>
    <scope>NUCLEOTIDE SEQUENCE [LARGE SCALE GENOMIC DNA]</scope>
</reference>
<accession>A0AAV1Y3A8</accession>
<keyword evidence="2" id="KW-0813">Transport</keyword>
<keyword evidence="3 7" id="KW-0812">Transmembrane</keyword>
<feature type="transmembrane region" description="Helical" evidence="7">
    <location>
        <begin position="69"/>
        <end position="95"/>
    </location>
</feature>
<evidence type="ECO:0000256" key="1">
    <source>
        <dbReference type="ARBA" id="ARBA00004370"/>
    </source>
</evidence>
<comment type="caution">
    <text evidence="9">The sequence shown here is derived from an EMBL/GenBank/DDBJ whole genome shotgun (WGS) entry which is preliminary data.</text>
</comment>
<feature type="transmembrane region" description="Helical" evidence="7">
    <location>
        <begin position="107"/>
        <end position="129"/>
    </location>
</feature>
<evidence type="ECO:0000256" key="6">
    <source>
        <dbReference type="ARBA" id="ARBA00023136"/>
    </source>
</evidence>
<evidence type="ECO:0000259" key="8">
    <source>
        <dbReference type="Pfam" id="PF01490"/>
    </source>
</evidence>
<evidence type="ECO:0000256" key="7">
    <source>
        <dbReference type="SAM" id="Phobius"/>
    </source>
</evidence>
<dbReference type="GO" id="GO:0006865">
    <property type="term" value="P:amino acid transport"/>
    <property type="evidence" value="ECO:0007669"/>
    <property type="project" value="UniProtKB-KW"/>
</dbReference>
<evidence type="ECO:0000313" key="9">
    <source>
        <dbReference type="EMBL" id="CAL0328475.1"/>
    </source>
</evidence>
<evidence type="ECO:0000313" key="10">
    <source>
        <dbReference type="Proteomes" id="UP001497480"/>
    </source>
</evidence>
<protein>
    <recommendedName>
        <fullName evidence="8">Amino acid transporter transmembrane domain-containing protein</fullName>
    </recommendedName>
</protein>
<feature type="transmembrane region" description="Helical" evidence="7">
    <location>
        <begin position="45"/>
        <end position="63"/>
    </location>
</feature>
<sequence length="138" mass="15545">MYFIRYVVTLEDEERCFLTFTTYALSMTPVALCLEELIPTKGSKFYIYSIFIRTMLVFSTFFIGLSIPFFGLVVSFIGSLFSMFVSLIIPCACFLSIWRGRISRFQVASCIIVMLVGITASAIGTYSSVTNIIERLVG</sequence>
<dbReference type="Proteomes" id="UP001497480">
    <property type="component" value="Unassembled WGS sequence"/>
</dbReference>
<dbReference type="InterPro" id="IPR013057">
    <property type="entry name" value="AA_transpt_TM"/>
</dbReference>
<evidence type="ECO:0000256" key="5">
    <source>
        <dbReference type="ARBA" id="ARBA00022989"/>
    </source>
</evidence>
<evidence type="ECO:0000256" key="3">
    <source>
        <dbReference type="ARBA" id="ARBA00022692"/>
    </source>
</evidence>
<evidence type="ECO:0000256" key="4">
    <source>
        <dbReference type="ARBA" id="ARBA00022970"/>
    </source>
</evidence>
<comment type="subcellular location">
    <subcellularLocation>
        <location evidence="1">Membrane</location>
    </subcellularLocation>
</comment>
<keyword evidence="5 7" id="KW-1133">Transmembrane helix</keyword>